<gene>
    <name evidence="1" type="ORF">QWY28_04665</name>
</gene>
<protein>
    <submittedName>
        <fullName evidence="1">Uncharacterized protein</fullName>
    </submittedName>
</protein>
<name>A0ABT8FCA7_9ACTN</name>
<comment type="caution">
    <text evidence="1">The sequence shown here is derived from an EMBL/GenBank/DDBJ whole genome shotgun (WGS) entry which is preliminary data.</text>
</comment>
<sequence>MYYEVTFYKAVNRVSKADRIIGFTSIDIADNYSANLGLQAATIEVFGQRMPVTLIRNWEVSIRPCELNHFARIVGQQTRVRTDSAEYKFVMGGLTAGSSLLDLIDATPERYNDLKARGTASTRNPQIFPAMDEARRIIRGKRRGYNILRYLLLRMRNEVLKAQYYWEPNSRLSNLNLGYGCIPFDGSSQLRV</sequence>
<dbReference type="Proteomes" id="UP001168620">
    <property type="component" value="Unassembled WGS sequence"/>
</dbReference>
<accession>A0ABT8FCA7</accession>
<proteinExistence type="predicted"/>
<organism evidence="1 2">
    <name type="scientific">Nocardioides oceani</name>
    <dbReference type="NCBI Taxonomy" id="3058369"/>
    <lineage>
        <taxon>Bacteria</taxon>
        <taxon>Bacillati</taxon>
        <taxon>Actinomycetota</taxon>
        <taxon>Actinomycetes</taxon>
        <taxon>Propionibacteriales</taxon>
        <taxon>Nocardioidaceae</taxon>
        <taxon>Nocardioides</taxon>
    </lineage>
</organism>
<dbReference type="EMBL" id="JAUHJQ010000001">
    <property type="protein sequence ID" value="MDN4172226.1"/>
    <property type="molecule type" value="Genomic_DNA"/>
</dbReference>
<keyword evidence="2" id="KW-1185">Reference proteome</keyword>
<evidence type="ECO:0000313" key="2">
    <source>
        <dbReference type="Proteomes" id="UP001168620"/>
    </source>
</evidence>
<evidence type="ECO:0000313" key="1">
    <source>
        <dbReference type="EMBL" id="MDN4172226.1"/>
    </source>
</evidence>
<dbReference type="RefSeq" id="WP_300951126.1">
    <property type="nucleotide sequence ID" value="NZ_JAUHJQ010000001.1"/>
</dbReference>
<reference evidence="1" key="1">
    <citation type="submission" date="2023-06" db="EMBL/GenBank/DDBJ databases">
        <title>Draft genome sequence of Nocardioides sp. SOB77.</title>
        <authorList>
            <person name="Zhang G."/>
        </authorList>
    </citation>
    <scope>NUCLEOTIDE SEQUENCE</scope>
    <source>
        <strain evidence="1">SOB77</strain>
    </source>
</reference>